<accession>A0A8J2U9F3</accession>
<dbReference type="AlphaFoldDB" id="A0A8J2U9F3"/>
<evidence type="ECO:0000256" key="1">
    <source>
        <dbReference type="SAM" id="SignalP"/>
    </source>
</evidence>
<keyword evidence="1" id="KW-0732">Signal</keyword>
<dbReference type="InterPro" id="IPR021314">
    <property type="entry name" value="DUF2911"/>
</dbReference>
<dbReference type="Proteomes" id="UP000607559">
    <property type="component" value="Unassembled WGS sequence"/>
</dbReference>
<feature type="signal peptide" evidence="1">
    <location>
        <begin position="1"/>
        <end position="22"/>
    </location>
</feature>
<reference evidence="2" key="2">
    <citation type="submission" date="2020-09" db="EMBL/GenBank/DDBJ databases">
        <authorList>
            <person name="Sun Q."/>
            <person name="Zhou Y."/>
        </authorList>
    </citation>
    <scope>NUCLEOTIDE SEQUENCE</scope>
    <source>
        <strain evidence="2">CGMCC 1.15448</strain>
    </source>
</reference>
<evidence type="ECO:0008006" key="4">
    <source>
        <dbReference type="Google" id="ProtNLM"/>
    </source>
</evidence>
<protein>
    <recommendedName>
        <fullName evidence="4">DUF2911 domain-containing protein</fullName>
    </recommendedName>
</protein>
<reference evidence="2" key="1">
    <citation type="journal article" date="2014" name="Int. J. Syst. Evol. Microbiol.">
        <title>Complete genome sequence of Corynebacterium casei LMG S-19264T (=DSM 44701T), isolated from a smear-ripened cheese.</title>
        <authorList>
            <consortium name="US DOE Joint Genome Institute (JGI-PGF)"/>
            <person name="Walter F."/>
            <person name="Albersmeier A."/>
            <person name="Kalinowski J."/>
            <person name="Ruckert C."/>
        </authorList>
    </citation>
    <scope>NUCLEOTIDE SEQUENCE</scope>
    <source>
        <strain evidence="2">CGMCC 1.15448</strain>
    </source>
</reference>
<name>A0A8J2U9F3_9BACT</name>
<evidence type="ECO:0000313" key="2">
    <source>
        <dbReference type="EMBL" id="GGA87345.1"/>
    </source>
</evidence>
<dbReference type="Pfam" id="PF11138">
    <property type="entry name" value="DUF2911"/>
    <property type="match status" value="1"/>
</dbReference>
<dbReference type="EMBL" id="BMJC01000001">
    <property type="protein sequence ID" value="GGA87345.1"/>
    <property type="molecule type" value="Genomic_DNA"/>
</dbReference>
<proteinExistence type="predicted"/>
<evidence type="ECO:0000313" key="3">
    <source>
        <dbReference type="Proteomes" id="UP000607559"/>
    </source>
</evidence>
<gene>
    <name evidence="2" type="ORF">GCM10011511_08130</name>
</gene>
<sequence length="166" mass="18394">MRLRNAILCLSAMLLAATVSYAQPSHPNSPHDTIKTKDITITYGRPYKKGRDIFGALVPYGKTYRCGADEPTKVTFAKDVTFGGKPVKAGTYSLFAVPEKDKWTVILNSNLTMWGTQHDQHADQDVLKVDVPVQSLSSPVEQWTMTTNGHEITMAWDKTKVAVPVK</sequence>
<organism evidence="2 3">
    <name type="scientific">Puia dinghuensis</name>
    <dbReference type="NCBI Taxonomy" id="1792502"/>
    <lineage>
        <taxon>Bacteria</taxon>
        <taxon>Pseudomonadati</taxon>
        <taxon>Bacteroidota</taxon>
        <taxon>Chitinophagia</taxon>
        <taxon>Chitinophagales</taxon>
        <taxon>Chitinophagaceae</taxon>
        <taxon>Puia</taxon>
    </lineage>
</organism>
<comment type="caution">
    <text evidence="2">The sequence shown here is derived from an EMBL/GenBank/DDBJ whole genome shotgun (WGS) entry which is preliminary data.</text>
</comment>
<keyword evidence="3" id="KW-1185">Reference proteome</keyword>
<dbReference type="RefSeq" id="WP_188928808.1">
    <property type="nucleotide sequence ID" value="NZ_BMJC01000001.1"/>
</dbReference>
<feature type="chain" id="PRO_5035318821" description="DUF2911 domain-containing protein" evidence="1">
    <location>
        <begin position="23"/>
        <end position="166"/>
    </location>
</feature>